<organism evidence="2 3">
    <name type="scientific">Geomonas silvestris</name>
    <dbReference type="NCBI Taxonomy" id="2740184"/>
    <lineage>
        <taxon>Bacteria</taxon>
        <taxon>Pseudomonadati</taxon>
        <taxon>Thermodesulfobacteriota</taxon>
        <taxon>Desulfuromonadia</taxon>
        <taxon>Geobacterales</taxon>
        <taxon>Geobacteraceae</taxon>
        <taxon>Geomonas</taxon>
    </lineage>
</organism>
<dbReference type="GO" id="GO:0016491">
    <property type="term" value="F:oxidoreductase activity"/>
    <property type="evidence" value="ECO:0007669"/>
    <property type="project" value="TreeGrafter"/>
</dbReference>
<comment type="caution">
    <text evidence="2">The sequence shown here is derived from an EMBL/GenBank/DDBJ whole genome shotgun (WGS) entry which is preliminary data.</text>
</comment>
<sequence>MKHSMGSKVQFVLYGLLIVALAGCGANKLGLGGSNNPGGVSAKLAFNQGAAGAKAAAKTVAGLPAGVTQVQVTVTGTGADGQPIPVVRGVFGNVSSATVSGIYPGKVTLAVKAFVGNALTYEGFAIGVPVASNATSHLNKPIKMYYPQEKTQDVACIQCHETTLDTDGQNLGANFKQSAHYTVHGYTQVPKNGATDVGCAGCHGTSHNDPVPSTSGRCFECHGPVLAPSHKGNATLIVDNNCKNCHYPHNVETFVSGRCVACHSVGQDATAEGSYVNDNNGVRSITNEFSKWSHHVTGVTLNDAHCAACHLEGKVNADGEVVVDTTKHMADAKTHLRNADTDADMQWDPANPSFTTMDNFCLSCHDANGATSAGSQAIQAAINAKGINAEGKLASASNPFGDTISNQYDKMERPAVVDAAGQFATGNTSHHAVLGKRYSGRTRAAVARQIASPATFAANSSATLPGARSTIYDAGKFQSDYVTLADAAGEPAGRNGGTTLGDDSTLHCGDCHTVGQYRQADVGSRYNKAVIGAHGSNNEYLLRNNAGTDARHMGVQTSTSATAAVLGYGTNPYLVCYNCHAFNTYGVPGATGIGGVNHIGEYSQTNRCNGPQNTIFGNMTGEARLRSIVTQTSSTSFGKQSATFSNAFGIQCANCHNSGISANNIFGGIHGSKDATYTDGMGNTVKHQRFLPGLGNVMYVPGTLGGFTGGTTATFNSYSGNRDGVKFGNMTGQTFTLLPVRGVVAGTTTSTTTTVDGVTVPVTNAYGYTATTIKTGSYQYVTGGVSSDLNWEQKSVQPISGQFDFGAQAMGCYTLGSGNGASRNNSAYQKVGVPGTPVAAAGIQAGQKGPDGTTNVFDNWGGCDDHDAQQAGGDHRQFRKVLRKVTY</sequence>
<evidence type="ECO:0008006" key="4">
    <source>
        <dbReference type="Google" id="ProtNLM"/>
    </source>
</evidence>
<dbReference type="SUPFAM" id="SSF48695">
    <property type="entry name" value="Multiheme cytochromes"/>
    <property type="match status" value="2"/>
</dbReference>
<protein>
    <recommendedName>
        <fullName evidence="4">Cytochrome c</fullName>
    </recommendedName>
</protein>
<dbReference type="Proteomes" id="UP000556026">
    <property type="component" value="Unassembled WGS sequence"/>
</dbReference>
<keyword evidence="1" id="KW-0732">Signal</keyword>
<dbReference type="Gene3D" id="3.90.10.10">
    <property type="entry name" value="Cytochrome C3"/>
    <property type="match status" value="1"/>
</dbReference>
<accession>A0A6V8MKV2</accession>
<dbReference type="EMBL" id="BLXX01000009">
    <property type="protein sequence ID" value="GFO60564.1"/>
    <property type="molecule type" value="Genomic_DNA"/>
</dbReference>
<evidence type="ECO:0000313" key="2">
    <source>
        <dbReference type="EMBL" id="GFO60564.1"/>
    </source>
</evidence>
<evidence type="ECO:0000313" key="3">
    <source>
        <dbReference type="Proteomes" id="UP000556026"/>
    </source>
</evidence>
<dbReference type="InterPro" id="IPR036280">
    <property type="entry name" value="Multihaem_cyt_sf"/>
</dbReference>
<dbReference type="AlphaFoldDB" id="A0A6V8MKV2"/>
<dbReference type="CDD" id="cd08168">
    <property type="entry name" value="Cytochrom_C3"/>
    <property type="match status" value="1"/>
</dbReference>
<reference evidence="3" key="1">
    <citation type="submission" date="2020-06" db="EMBL/GenBank/DDBJ databases">
        <title>Draft genomic sequence of Geomonas sp. Red330.</title>
        <authorList>
            <person name="Itoh H."/>
            <person name="Zhenxing X."/>
            <person name="Ushijima N."/>
            <person name="Masuda Y."/>
            <person name="Shiratori Y."/>
            <person name="Senoo K."/>
        </authorList>
    </citation>
    <scope>NUCLEOTIDE SEQUENCE [LARGE SCALE GENOMIC DNA]</scope>
    <source>
        <strain evidence="3">Red330</strain>
    </source>
</reference>
<gene>
    <name evidence="2" type="ORF">GMST_28890</name>
</gene>
<dbReference type="InterPro" id="IPR051829">
    <property type="entry name" value="Multiheme_Cytochr_ET"/>
</dbReference>
<dbReference type="PANTHER" id="PTHR35038">
    <property type="entry name" value="DISSIMILATORY SULFITE REDUCTASE SIRA"/>
    <property type="match status" value="1"/>
</dbReference>
<dbReference type="PROSITE" id="PS51257">
    <property type="entry name" value="PROKAR_LIPOPROTEIN"/>
    <property type="match status" value="1"/>
</dbReference>
<evidence type="ECO:0000256" key="1">
    <source>
        <dbReference type="ARBA" id="ARBA00022729"/>
    </source>
</evidence>
<dbReference type="RefSeq" id="WP_183355381.1">
    <property type="nucleotide sequence ID" value="NZ_BLXX01000009.1"/>
</dbReference>
<proteinExistence type="predicted"/>
<keyword evidence="3" id="KW-1185">Reference proteome</keyword>
<name>A0A6V8MKV2_9BACT</name>
<dbReference type="PANTHER" id="PTHR35038:SF6">
    <property type="entry name" value="SURFACE LOCALIZED DECAHEME CYTOCHROME C LIPOPROTEIN"/>
    <property type="match status" value="1"/>
</dbReference>